<gene>
    <name evidence="7" type="ORF">COW36_17350</name>
</gene>
<organism evidence="7 8">
    <name type="scientific">bacterium (Candidatus Blackallbacteria) CG17_big_fil_post_rev_8_21_14_2_50_48_46</name>
    <dbReference type="NCBI Taxonomy" id="2014261"/>
    <lineage>
        <taxon>Bacteria</taxon>
        <taxon>Candidatus Blackallbacteria</taxon>
    </lineage>
</organism>
<dbReference type="Pfam" id="PF04116">
    <property type="entry name" value="FA_hydroxylase"/>
    <property type="match status" value="1"/>
</dbReference>
<proteinExistence type="predicted"/>
<evidence type="ECO:0000256" key="1">
    <source>
        <dbReference type="ARBA" id="ARBA00004370"/>
    </source>
</evidence>
<sequence>MNLESLIRLGSFVGVFAFMTLWELWKPCRQGLLFQRRWWSNLGLVVFNTLLLRFSLGALAYQTAVFTQAQGWGVLNLVNAPVTLELLFSVAVLDLAIYLQHVLFHALPLFWRLHRVHHADSGFDATTGLRFHPLEILLSMLYKTVLVLALGPSPGAVLLFELLLNASAVFNHGNIRLPGGLEKILRLLIVTPDFHRVHHSQAEDETNSNYGFFLSCWDHLGGTYRAEPRQGHAEMQIGLANFQGAECDRLPEMLLLPLRSLKKD</sequence>
<protein>
    <recommendedName>
        <fullName evidence="6">Fatty acid hydroxylase domain-containing protein</fullName>
    </recommendedName>
</protein>
<evidence type="ECO:0000256" key="4">
    <source>
        <dbReference type="ARBA" id="ARBA00023136"/>
    </source>
</evidence>
<reference evidence="7 8" key="1">
    <citation type="submission" date="2017-09" db="EMBL/GenBank/DDBJ databases">
        <title>Depth-based differentiation of microbial function through sediment-hosted aquifers and enrichment of novel symbionts in the deep terrestrial subsurface.</title>
        <authorList>
            <person name="Probst A.J."/>
            <person name="Ladd B."/>
            <person name="Jarett J.K."/>
            <person name="Geller-Mcgrath D.E."/>
            <person name="Sieber C.M."/>
            <person name="Emerson J.B."/>
            <person name="Anantharaman K."/>
            <person name="Thomas B.C."/>
            <person name="Malmstrom R."/>
            <person name="Stieglmeier M."/>
            <person name="Klingl A."/>
            <person name="Woyke T."/>
            <person name="Ryan C.M."/>
            <person name="Banfield J.F."/>
        </authorList>
    </citation>
    <scope>NUCLEOTIDE SEQUENCE [LARGE SCALE GENOMIC DNA]</scope>
    <source>
        <strain evidence="7">CG17_big_fil_post_rev_8_21_14_2_50_48_46</strain>
    </source>
</reference>
<dbReference type="GO" id="GO:0016020">
    <property type="term" value="C:membrane"/>
    <property type="evidence" value="ECO:0007669"/>
    <property type="project" value="UniProtKB-SubCell"/>
</dbReference>
<evidence type="ECO:0000256" key="5">
    <source>
        <dbReference type="SAM" id="Phobius"/>
    </source>
</evidence>
<dbReference type="GO" id="GO:0008610">
    <property type="term" value="P:lipid biosynthetic process"/>
    <property type="evidence" value="ECO:0007669"/>
    <property type="project" value="InterPro"/>
</dbReference>
<feature type="transmembrane region" description="Helical" evidence="5">
    <location>
        <begin position="86"/>
        <end position="111"/>
    </location>
</feature>
<evidence type="ECO:0000313" key="7">
    <source>
        <dbReference type="EMBL" id="PIW15188.1"/>
    </source>
</evidence>
<evidence type="ECO:0000256" key="3">
    <source>
        <dbReference type="ARBA" id="ARBA00022989"/>
    </source>
</evidence>
<evidence type="ECO:0000256" key="2">
    <source>
        <dbReference type="ARBA" id="ARBA00022692"/>
    </source>
</evidence>
<keyword evidence="2 5" id="KW-0812">Transmembrane</keyword>
<dbReference type="PANTHER" id="PTHR11863">
    <property type="entry name" value="STEROL DESATURASE"/>
    <property type="match status" value="1"/>
</dbReference>
<accession>A0A2M7G0E1</accession>
<feature type="transmembrane region" description="Helical" evidence="5">
    <location>
        <begin position="45"/>
        <end position="66"/>
    </location>
</feature>
<keyword evidence="3 5" id="KW-1133">Transmembrane helix</keyword>
<dbReference type="GO" id="GO:0005506">
    <property type="term" value="F:iron ion binding"/>
    <property type="evidence" value="ECO:0007669"/>
    <property type="project" value="InterPro"/>
</dbReference>
<comment type="subcellular location">
    <subcellularLocation>
        <location evidence="1">Membrane</location>
    </subcellularLocation>
</comment>
<dbReference type="AlphaFoldDB" id="A0A2M7G0E1"/>
<dbReference type="Proteomes" id="UP000231019">
    <property type="component" value="Unassembled WGS sequence"/>
</dbReference>
<dbReference type="InterPro" id="IPR006694">
    <property type="entry name" value="Fatty_acid_hydroxylase"/>
</dbReference>
<comment type="caution">
    <text evidence="7">The sequence shown here is derived from an EMBL/GenBank/DDBJ whole genome shotgun (WGS) entry which is preliminary data.</text>
</comment>
<name>A0A2M7G0E1_9BACT</name>
<feature type="domain" description="Fatty acid hydroxylase" evidence="6">
    <location>
        <begin position="87"/>
        <end position="223"/>
    </location>
</feature>
<evidence type="ECO:0000313" key="8">
    <source>
        <dbReference type="Proteomes" id="UP000231019"/>
    </source>
</evidence>
<dbReference type="EMBL" id="PFFQ01000053">
    <property type="protein sequence ID" value="PIW15188.1"/>
    <property type="molecule type" value="Genomic_DNA"/>
</dbReference>
<keyword evidence="4 5" id="KW-0472">Membrane</keyword>
<evidence type="ECO:0000259" key="6">
    <source>
        <dbReference type="Pfam" id="PF04116"/>
    </source>
</evidence>
<dbReference type="InterPro" id="IPR050307">
    <property type="entry name" value="Sterol_Desaturase_Related"/>
</dbReference>
<feature type="transmembrane region" description="Helical" evidence="5">
    <location>
        <begin position="6"/>
        <end position="25"/>
    </location>
</feature>
<dbReference type="GO" id="GO:0016491">
    <property type="term" value="F:oxidoreductase activity"/>
    <property type="evidence" value="ECO:0007669"/>
    <property type="project" value="InterPro"/>
</dbReference>